<feature type="binding site" description="axial binding residue" evidence="7">
    <location>
        <position position="452"/>
    </location>
    <ligand>
        <name>heme</name>
        <dbReference type="ChEBI" id="CHEBI:30413"/>
    </ligand>
    <ligandPart>
        <name>Fe</name>
        <dbReference type="ChEBI" id="CHEBI:18248"/>
    </ligandPart>
</feature>
<evidence type="ECO:0000256" key="6">
    <source>
        <dbReference type="ARBA" id="ARBA00023033"/>
    </source>
</evidence>
<keyword evidence="5 7" id="KW-0408">Iron</keyword>
<evidence type="ECO:0000256" key="2">
    <source>
        <dbReference type="ARBA" id="ARBA00010617"/>
    </source>
</evidence>
<dbReference type="GO" id="GO:0016705">
    <property type="term" value="F:oxidoreductase activity, acting on paired donors, with incorporation or reduction of molecular oxygen"/>
    <property type="evidence" value="ECO:0007669"/>
    <property type="project" value="InterPro"/>
</dbReference>
<protein>
    <submittedName>
        <fullName evidence="10">Cytochrome P450 52A11</fullName>
    </submittedName>
</protein>
<dbReference type="Gene3D" id="1.10.630.10">
    <property type="entry name" value="Cytochrome P450"/>
    <property type="match status" value="1"/>
</dbReference>
<sequence>MLKLAFYQIVILVLASYVVYSAITSFILSRKVRKLGTRAPERTTYLPYGIDMLYEVLRYFLADKNYELWIHMFNKYAGGKYTIEAGTGERVILTAEPDNIKAILATQFKDFGKGEQFRRDWWPFLGNGIFTTDGEMWHNSRQLIRPQFIKDRLSDLDTFERHVQVLMQKLRETEEIDTMDIFFRYTLDAATDFLLGASVDSLVHPQTEFADHFYNAQRVQSIVARVGPLNWLVPRRYLGFYKSIEIVENFVNVFIDRALALSPAELEKKTSHDEGYNFLHAIAAHTRDRVVLRDQIVSILLAGRDTTACTLTWTIYHLSLRPDITARLRREIMEYVGSDDAPTYQHLKDMKYLQHIINETLRLYPVVPFNVRMALADTTLPTGGGPNGDQPIGVLKDTPVGYSPLVMQRRADLYPSPESGFPDPNAWVPERWDGWTPKSWTYIPFNGGPRICIGQQFALTEMAYTLVRLFQRFEAVENRMDGVDPGLHTDIVLQPSRVVKVAFVPAKRG</sequence>
<dbReference type="InterPro" id="IPR036396">
    <property type="entry name" value="Cyt_P450_sf"/>
</dbReference>
<dbReference type="OrthoDB" id="1470350at2759"/>
<dbReference type="EMBL" id="ML977323">
    <property type="protein sequence ID" value="KAF2115518.1"/>
    <property type="molecule type" value="Genomic_DNA"/>
</dbReference>
<evidence type="ECO:0000256" key="3">
    <source>
        <dbReference type="ARBA" id="ARBA00022723"/>
    </source>
</evidence>
<dbReference type="CDD" id="cd11063">
    <property type="entry name" value="CYP52"/>
    <property type="match status" value="1"/>
</dbReference>
<dbReference type="GO" id="GO:0005506">
    <property type="term" value="F:iron ion binding"/>
    <property type="evidence" value="ECO:0007669"/>
    <property type="project" value="InterPro"/>
</dbReference>
<name>A0A6A5ZAT5_9PLEO</name>
<dbReference type="Pfam" id="PF00067">
    <property type="entry name" value="p450"/>
    <property type="match status" value="1"/>
</dbReference>
<evidence type="ECO:0000256" key="7">
    <source>
        <dbReference type="PIRSR" id="PIRSR602401-1"/>
    </source>
</evidence>
<keyword evidence="11" id="KW-1185">Reference proteome</keyword>
<dbReference type="InterPro" id="IPR001128">
    <property type="entry name" value="Cyt_P450"/>
</dbReference>
<evidence type="ECO:0000313" key="11">
    <source>
        <dbReference type="Proteomes" id="UP000799770"/>
    </source>
</evidence>
<dbReference type="AlphaFoldDB" id="A0A6A5ZAT5"/>
<comment type="similarity">
    <text evidence="2 8">Belongs to the cytochrome P450 family.</text>
</comment>
<evidence type="ECO:0000256" key="8">
    <source>
        <dbReference type="RuleBase" id="RU000461"/>
    </source>
</evidence>
<dbReference type="PRINTS" id="PR00385">
    <property type="entry name" value="P450"/>
</dbReference>
<dbReference type="InterPro" id="IPR002401">
    <property type="entry name" value="Cyt_P450_E_grp-I"/>
</dbReference>
<dbReference type="PANTHER" id="PTHR24287:SF5">
    <property type="entry name" value="P450, PUTATIVE (EUROFUNG)-RELATED"/>
    <property type="match status" value="1"/>
</dbReference>
<keyword evidence="9" id="KW-0472">Membrane</keyword>
<keyword evidence="4 8" id="KW-0560">Oxidoreductase</keyword>
<dbReference type="PROSITE" id="PS00086">
    <property type="entry name" value="CYTOCHROME_P450"/>
    <property type="match status" value="1"/>
</dbReference>
<dbReference type="SUPFAM" id="SSF48264">
    <property type="entry name" value="Cytochrome P450"/>
    <property type="match status" value="1"/>
</dbReference>
<dbReference type="InterPro" id="IPR047146">
    <property type="entry name" value="Cyt_P450_E_CYP52_fungi"/>
</dbReference>
<accession>A0A6A5ZAT5</accession>
<keyword evidence="3 7" id="KW-0479">Metal-binding</keyword>
<evidence type="ECO:0000256" key="4">
    <source>
        <dbReference type="ARBA" id="ARBA00023002"/>
    </source>
</evidence>
<evidence type="ECO:0000256" key="1">
    <source>
        <dbReference type="ARBA" id="ARBA00001971"/>
    </source>
</evidence>
<evidence type="ECO:0000313" key="10">
    <source>
        <dbReference type="EMBL" id="KAF2115518.1"/>
    </source>
</evidence>
<dbReference type="GO" id="GO:0020037">
    <property type="term" value="F:heme binding"/>
    <property type="evidence" value="ECO:0007669"/>
    <property type="project" value="InterPro"/>
</dbReference>
<keyword evidence="9" id="KW-0812">Transmembrane</keyword>
<feature type="transmembrane region" description="Helical" evidence="9">
    <location>
        <begin position="6"/>
        <end position="28"/>
    </location>
</feature>
<keyword evidence="7 8" id="KW-0349">Heme</keyword>
<dbReference type="GO" id="GO:0004497">
    <property type="term" value="F:monooxygenase activity"/>
    <property type="evidence" value="ECO:0007669"/>
    <property type="project" value="UniProtKB-KW"/>
</dbReference>
<dbReference type="Proteomes" id="UP000799770">
    <property type="component" value="Unassembled WGS sequence"/>
</dbReference>
<reference evidence="10" key="1">
    <citation type="journal article" date="2020" name="Stud. Mycol.">
        <title>101 Dothideomycetes genomes: a test case for predicting lifestyles and emergence of pathogens.</title>
        <authorList>
            <person name="Haridas S."/>
            <person name="Albert R."/>
            <person name="Binder M."/>
            <person name="Bloem J."/>
            <person name="Labutti K."/>
            <person name="Salamov A."/>
            <person name="Andreopoulos B."/>
            <person name="Baker S."/>
            <person name="Barry K."/>
            <person name="Bills G."/>
            <person name="Bluhm B."/>
            <person name="Cannon C."/>
            <person name="Castanera R."/>
            <person name="Culley D."/>
            <person name="Daum C."/>
            <person name="Ezra D."/>
            <person name="Gonzalez J."/>
            <person name="Henrissat B."/>
            <person name="Kuo A."/>
            <person name="Liang C."/>
            <person name="Lipzen A."/>
            <person name="Lutzoni F."/>
            <person name="Magnuson J."/>
            <person name="Mondo S."/>
            <person name="Nolan M."/>
            <person name="Ohm R."/>
            <person name="Pangilinan J."/>
            <person name="Park H.-J."/>
            <person name="Ramirez L."/>
            <person name="Alfaro M."/>
            <person name="Sun H."/>
            <person name="Tritt A."/>
            <person name="Yoshinaga Y."/>
            <person name="Zwiers L.-H."/>
            <person name="Turgeon B."/>
            <person name="Goodwin S."/>
            <person name="Spatafora J."/>
            <person name="Crous P."/>
            <person name="Grigoriev I."/>
        </authorList>
    </citation>
    <scope>NUCLEOTIDE SEQUENCE</scope>
    <source>
        <strain evidence="10">CBS 627.86</strain>
    </source>
</reference>
<proteinExistence type="inferred from homology"/>
<organism evidence="10 11">
    <name type="scientific">Lophiotrema nucula</name>
    <dbReference type="NCBI Taxonomy" id="690887"/>
    <lineage>
        <taxon>Eukaryota</taxon>
        <taxon>Fungi</taxon>
        <taxon>Dikarya</taxon>
        <taxon>Ascomycota</taxon>
        <taxon>Pezizomycotina</taxon>
        <taxon>Dothideomycetes</taxon>
        <taxon>Pleosporomycetidae</taxon>
        <taxon>Pleosporales</taxon>
        <taxon>Lophiotremataceae</taxon>
        <taxon>Lophiotrema</taxon>
    </lineage>
</organism>
<evidence type="ECO:0000256" key="5">
    <source>
        <dbReference type="ARBA" id="ARBA00023004"/>
    </source>
</evidence>
<dbReference type="PANTHER" id="PTHR24287">
    <property type="entry name" value="P450, PUTATIVE (EUROFUNG)-RELATED"/>
    <property type="match status" value="1"/>
</dbReference>
<evidence type="ECO:0000256" key="9">
    <source>
        <dbReference type="SAM" id="Phobius"/>
    </source>
</evidence>
<keyword evidence="6 8" id="KW-0503">Monooxygenase</keyword>
<dbReference type="InterPro" id="IPR017972">
    <property type="entry name" value="Cyt_P450_CS"/>
</dbReference>
<comment type="cofactor">
    <cofactor evidence="1 7">
        <name>heme</name>
        <dbReference type="ChEBI" id="CHEBI:30413"/>
    </cofactor>
</comment>
<keyword evidence="9" id="KW-1133">Transmembrane helix</keyword>
<gene>
    <name evidence="10" type="ORF">BDV96DRAFT_612768</name>
</gene>
<dbReference type="PRINTS" id="PR00463">
    <property type="entry name" value="EP450I"/>
</dbReference>